<evidence type="ECO:0000313" key="1">
    <source>
        <dbReference type="EMBL" id="KAE8265922.1"/>
    </source>
</evidence>
<accession>A0A8X7N3V2</accession>
<reference evidence="1" key="1">
    <citation type="submission" date="2016-04" db="EMBL/GenBank/DDBJ databases">
        <authorList>
            <person name="Nguyen H.D."/>
            <person name="Samba Siva P."/>
            <person name="Cullis J."/>
            <person name="Levesque C.A."/>
            <person name="Hambleton S."/>
        </authorList>
    </citation>
    <scope>NUCLEOTIDE SEQUENCE</scope>
    <source>
        <strain evidence="1">DAOMC 236422</strain>
    </source>
</reference>
<reference evidence="1" key="2">
    <citation type="journal article" date="2019" name="IMA Fungus">
        <title>Genome sequencing and comparison of five Tilletia species to identify candidate genes for the detection of regulated species infecting wheat.</title>
        <authorList>
            <person name="Nguyen H.D.T."/>
            <person name="Sultana T."/>
            <person name="Kesanakurti P."/>
            <person name="Hambleton S."/>
        </authorList>
    </citation>
    <scope>NUCLEOTIDE SEQUENCE</scope>
    <source>
        <strain evidence="1">DAOMC 236422</strain>
    </source>
</reference>
<evidence type="ECO:0000313" key="2">
    <source>
        <dbReference type="Proteomes" id="UP000078113"/>
    </source>
</evidence>
<dbReference type="SUPFAM" id="SSF46689">
    <property type="entry name" value="Homeodomain-like"/>
    <property type="match status" value="1"/>
</dbReference>
<organism evidence="1 2">
    <name type="scientific">Tilletia walkeri</name>
    <dbReference type="NCBI Taxonomy" id="117179"/>
    <lineage>
        <taxon>Eukaryota</taxon>
        <taxon>Fungi</taxon>
        <taxon>Dikarya</taxon>
        <taxon>Basidiomycota</taxon>
        <taxon>Ustilaginomycotina</taxon>
        <taxon>Exobasidiomycetes</taxon>
        <taxon>Tilletiales</taxon>
        <taxon>Tilletiaceae</taxon>
        <taxon>Tilletia</taxon>
    </lineage>
</organism>
<proteinExistence type="predicted"/>
<dbReference type="InterPro" id="IPR009057">
    <property type="entry name" value="Homeodomain-like_sf"/>
</dbReference>
<dbReference type="Gene3D" id="1.10.10.10">
    <property type="entry name" value="Winged helix-like DNA-binding domain superfamily/Winged helix DNA-binding domain"/>
    <property type="match status" value="1"/>
</dbReference>
<dbReference type="InterPro" id="IPR036388">
    <property type="entry name" value="WH-like_DNA-bd_sf"/>
</dbReference>
<dbReference type="AlphaFoldDB" id="A0A8X7N3V2"/>
<dbReference type="EMBL" id="LWDG02000410">
    <property type="protein sequence ID" value="KAE8265922.1"/>
    <property type="molecule type" value="Genomic_DNA"/>
</dbReference>
<evidence type="ECO:0008006" key="3">
    <source>
        <dbReference type="Google" id="ProtNLM"/>
    </source>
</evidence>
<comment type="caution">
    <text evidence="1">The sequence shown here is derived from an EMBL/GenBank/DDBJ whole genome shotgun (WGS) entry which is preliminary data.</text>
</comment>
<protein>
    <recommendedName>
        <fullName evidence="3">Transposase Tc1-like domain-containing protein</fullName>
    </recommendedName>
</protein>
<dbReference type="PANTHER" id="PTHR46564">
    <property type="entry name" value="TRANSPOSASE"/>
    <property type="match status" value="1"/>
</dbReference>
<name>A0A8X7N3V2_9BASI</name>
<sequence length="251" mass="28468">MPRWVSDQLKAHAASKILDGEATAAEASSKYISKDTIRRAMKDIKSTGDVRSHKKASGRPSKLLPHVQTYILAWIRHHPTTYQDELVEIIKSRFDIEVNQSTISRFLNKAGYSYKLISAQAAQRREDDRLEYILAIADFTPEQLIFADESHFNQRTNMRPRGWARIGERAIEYRILVRGERYSLLPGLSIDGIVAPWAFRGSVNTVRFHGWGPGPSASPYDTVSWTSFGTRTGQLHHPQVASYKSTRRGGR</sequence>
<dbReference type="PANTHER" id="PTHR46564:SF1">
    <property type="entry name" value="TRANSPOSASE"/>
    <property type="match status" value="1"/>
</dbReference>
<dbReference type="Proteomes" id="UP000078113">
    <property type="component" value="Unassembled WGS sequence"/>
</dbReference>
<gene>
    <name evidence="1" type="ORF">A4X09_0g6427</name>
</gene>
<keyword evidence="2" id="KW-1185">Reference proteome</keyword>